<dbReference type="Pfam" id="PF06094">
    <property type="entry name" value="GGACT"/>
    <property type="match status" value="1"/>
</dbReference>
<evidence type="ECO:0000259" key="1">
    <source>
        <dbReference type="Pfam" id="PF06094"/>
    </source>
</evidence>
<gene>
    <name evidence="2" type="ORF">MGWOODY_Tha2519</name>
</gene>
<dbReference type="CDD" id="cd06661">
    <property type="entry name" value="GGCT_like"/>
    <property type="match status" value="1"/>
</dbReference>
<dbReference type="EMBL" id="CZQC01000065">
    <property type="protein sequence ID" value="CUS42395.1"/>
    <property type="molecule type" value="Genomic_DNA"/>
</dbReference>
<name>A0A160TCY0_9ZZZZ</name>
<protein>
    <submittedName>
        <fullName evidence="2">Bll7352 protein</fullName>
    </submittedName>
</protein>
<dbReference type="InterPro" id="IPR013024">
    <property type="entry name" value="GGCT-like"/>
</dbReference>
<dbReference type="Gene3D" id="3.10.490.10">
    <property type="entry name" value="Gamma-glutamyl cyclotransferase-like"/>
    <property type="match status" value="1"/>
</dbReference>
<sequence>MTEEYLFVYGTLRPECQQHSQHLPKGGNIAHDALQRYGEAMGQTIWQAQLFDLGRYPGAQASTEPTDQVIGELFCLKNPQAALAILDEYEACRAEDPLPHEYERCEIQVYMRQQGPNHASQAKLWPNKVWVYEYRLSTIGHRRILTGDYTSVYPPIDNNKVY</sequence>
<reference evidence="2" key="1">
    <citation type="submission" date="2015-10" db="EMBL/GenBank/DDBJ databases">
        <authorList>
            <person name="Gilbert D.G."/>
        </authorList>
    </citation>
    <scope>NUCLEOTIDE SEQUENCE</scope>
</reference>
<feature type="domain" description="Gamma-glutamylcyclotransferase AIG2-like" evidence="1">
    <location>
        <begin position="6"/>
        <end position="150"/>
    </location>
</feature>
<evidence type="ECO:0000313" key="2">
    <source>
        <dbReference type="EMBL" id="CUS42395.1"/>
    </source>
</evidence>
<dbReference type="InterPro" id="IPR009288">
    <property type="entry name" value="AIG2-like_dom"/>
</dbReference>
<dbReference type="SUPFAM" id="SSF110857">
    <property type="entry name" value="Gamma-glutamyl cyclotransferase-like"/>
    <property type="match status" value="1"/>
</dbReference>
<dbReference type="InterPro" id="IPR036568">
    <property type="entry name" value="GGCT-like_sf"/>
</dbReference>
<proteinExistence type="predicted"/>
<organism evidence="2">
    <name type="scientific">hydrothermal vent metagenome</name>
    <dbReference type="NCBI Taxonomy" id="652676"/>
    <lineage>
        <taxon>unclassified sequences</taxon>
        <taxon>metagenomes</taxon>
        <taxon>ecological metagenomes</taxon>
    </lineage>
</organism>
<dbReference type="AlphaFoldDB" id="A0A160TCY0"/>
<accession>A0A160TCY0</accession>